<dbReference type="GO" id="GO:0031157">
    <property type="term" value="P:regulation of aggregate size involved in sorocarp development"/>
    <property type="evidence" value="ECO:0007669"/>
    <property type="project" value="InterPro"/>
</dbReference>
<keyword evidence="3" id="KW-1185">Reference proteome</keyword>
<gene>
    <name evidence="2" type="ORF">CYY_003465</name>
</gene>
<dbReference type="AlphaFoldDB" id="A0A8J4PWU1"/>
<protein>
    <recommendedName>
        <fullName evidence="1">Monalysin Pore-forming domain-containing protein</fullName>
    </recommendedName>
</protein>
<name>A0A8J4PWU1_9MYCE</name>
<dbReference type="InterPro" id="IPR040927">
    <property type="entry name" value="PF_Monalysin"/>
</dbReference>
<dbReference type="Pfam" id="PF18063">
    <property type="entry name" value="BB_PF"/>
    <property type="match status" value="1"/>
</dbReference>
<comment type="caution">
    <text evidence="2">The sequence shown here is derived from an EMBL/GenBank/DDBJ whole genome shotgun (WGS) entry which is preliminary data.</text>
</comment>
<dbReference type="OrthoDB" id="2368263at2759"/>
<dbReference type="PANTHER" id="PTHR35884:SF1">
    <property type="entry name" value="MONALYSIN BETA BARREL PORE-FORMING DOMAIN-CONTAINING PROTEIN-RELATED"/>
    <property type="match status" value="1"/>
</dbReference>
<evidence type="ECO:0000313" key="2">
    <source>
        <dbReference type="EMBL" id="KAF2075247.1"/>
    </source>
</evidence>
<dbReference type="PANTHER" id="PTHR35884">
    <property type="entry name" value="SMALL AGGREGATE FORMATION PROTEIN"/>
    <property type="match status" value="1"/>
</dbReference>
<feature type="domain" description="Monalysin Pore-forming" evidence="1">
    <location>
        <begin position="59"/>
        <end position="265"/>
    </location>
</feature>
<dbReference type="InterPro" id="IPR038768">
    <property type="entry name" value="SmlA"/>
</dbReference>
<evidence type="ECO:0000313" key="3">
    <source>
        <dbReference type="Proteomes" id="UP000695562"/>
    </source>
</evidence>
<dbReference type="EMBL" id="AJWJ01000108">
    <property type="protein sequence ID" value="KAF2075247.1"/>
    <property type="molecule type" value="Genomic_DNA"/>
</dbReference>
<reference evidence="2" key="1">
    <citation type="submission" date="2020-01" db="EMBL/GenBank/DDBJ databases">
        <title>Development of genomics and gene disruption for Polysphondylium violaceum indicates a role for the polyketide synthase stlB in stalk morphogenesis.</title>
        <authorList>
            <person name="Narita B."/>
            <person name="Kawabe Y."/>
            <person name="Kin K."/>
            <person name="Saito T."/>
            <person name="Gibbs R."/>
            <person name="Kuspa A."/>
            <person name="Muzny D."/>
            <person name="Queller D."/>
            <person name="Richards S."/>
            <person name="Strassman J."/>
            <person name="Sucgang R."/>
            <person name="Worley K."/>
            <person name="Schaap P."/>
        </authorList>
    </citation>
    <scope>NUCLEOTIDE SEQUENCE</scope>
    <source>
        <strain evidence="2">QSvi11</strain>
    </source>
</reference>
<dbReference type="Proteomes" id="UP000695562">
    <property type="component" value="Unassembled WGS sequence"/>
</dbReference>
<evidence type="ECO:0000259" key="1">
    <source>
        <dbReference type="Pfam" id="PF18063"/>
    </source>
</evidence>
<organism evidence="2 3">
    <name type="scientific">Polysphondylium violaceum</name>
    <dbReference type="NCBI Taxonomy" id="133409"/>
    <lineage>
        <taxon>Eukaryota</taxon>
        <taxon>Amoebozoa</taxon>
        <taxon>Evosea</taxon>
        <taxon>Eumycetozoa</taxon>
        <taxon>Dictyostelia</taxon>
        <taxon>Dictyosteliales</taxon>
        <taxon>Dictyosteliaceae</taxon>
        <taxon>Polysphondylium</taxon>
    </lineage>
</organism>
<proteinExistence type="predicted"/>
<sequence>MTLETIIYSGIRHTFSPECFVGDQIIIKEIPDALKPPKIGTAGQPDLPKKFDPSKAAQVKSNFEIDRQIKLKNPPDSLIIINSEFHNFNFVGSPNAIIKPIAAFMVYLNSLTVPGTISKTLSYKKGFTSHFEATAEVKASVSVSIEVTCDLTQEVTTGFEYDERMKTEQTVTTTETLTEGEYCVYQNALLYAIKFYLPIEITLPGPFFMNKLGLTLYPPKDKIGKPTYTLYTLATCYRNDPFTIRYSDELYSPISYEEVCDYIMGDGRDSWDRS</sequence>
<accession>A0A8J4PWU1</accession>